<name>A0A814JRE6_9BILA</name>
<dbReference type="Proteomes" id="UP000681722">
    <property type="component" value="Unassembled WGS sequence"/>
</dbReference>
<keyword evidence="6" id="KW-1185">Reference proteome</keyword>
<dbReference type="PANTHER" id="PTHR10826">
    <property type="entry name" value="COMPLEMENT COMPONENT 1"/>
    <property type="match status" value="1"/>
</dbReference>
<dbReference type="SUPFAM" id="SSF54529">
    <property type="entry name" value="Mitochondrial glycoprotein MAM33-like"/>
    <property type="match status" value="1"/>
</dbReference>
<organism evidence="4 6">
    <name type="scientific">Didymodactylos carnosus</name>
    <dbReference type="NCBI Taxonomy" id="1234261"/>
    <lineage>
        <taxon>Eukaryota</taxon>
        <taxon>Metazoa</taxon>
        <taxon>Spiralia</taxon>
        <taxon>Gnathifera</taxon>
        <taxon>Rotifera</taxon>
        <taxon>Eurotatoria</taxon>
        <taxon>Bdelloidea</taxon>
        <taxon>Philodinida</taxon>
        <taxon>Philodinidae</taxon>
        <taxon>Didymodactylos</taxon>
    </lineage>
</organism>
<dbReference type="PANTHER" id="PTHR10826:SF1">
    <property type="entry name" value="COMPLEMENT COMPONENT 1 Q SUBCOMPONENT-BINDING PROTEIN, MITOCHONDRIAL"/>
    <property type="match status" value="1"/>
</dbReference>
<feature type="compositionally biased region" description="Polar residues" evidence="2">
    <location>
        <begin position="212"/>
        <end position="230"/>
    </location>
</feature>
<dbReference type="InterPro" id="IPR036561">
    <property type="entry name" value="MAM33_sf"/>
</dbReference>
<accession>A0A814JRE6</accession>
<evidence type="ECO:0000256" key="1">
    <source>
        <dbReference type="ARBA" id="ARBA00005457"/>
    </source>
</evidence>
<proteinExistence type="inferred from homology"/>
<dbReference type="Gene3D" id="1.10.287.810">
    <property type="entry name" value="Mitochondrial import inner membrane translocase subunit tim13 like domains"/>
    <property type="match status" value="1"/>
</dbReference>
<feature type="domain" description="Tim10-like" evidence="3">
    <location>
        <begin position="44"/>
        <end position="86"/>
    </location>
</feature>
<dbReference type="GO" id="GO:0005759">
    <property type="term" value="C:mitochondrial matrix"/>
    <property type="evidence" value="ECO:0007669"/>
    <property type="project" value="InterPro"/>
</dbReference>
<dbReference type="EMBL" id="CAJOBC010003988">
    <property type="protein sequence ID" value="CAF3809636.1"/>
    <property type="molecule type" value="Genomic_DNA"/>
</dbReference>
<evidence type="ECO:0000259" key="3">
    <source>
        <dbReference type="Pfam" id="PF02953"/>
    </source>
</evidence>
<evidence type="ECO:0000256" key="2">
    <source>
        <dbReference type="SAM" id="MobiDB-lite"/>
    </source>
</evidence>
<protein>
    <recommendedName>
        <fullName evidence="3">Tim10-like domain-containing protein</fullName>
    </recommendedName>
</protein>
<dbReference type="InterPro" id="IPR035427">
    <property type="entry name" value="Tim10-like_dom_sf"/>
</dbReference>
<dbReference type="AlphaFoldDB" id="A0A814JRE6"/>
<dbReference type="EMBL" id="CAJNOQ010003988">
    <property type="protein sequence ID" value="CAF1039317.1"/>
    <property type="molecule type" value="Genomic_DNA"/>
</dbReference>
<dbReference type="Proteomes" id="UP000663829">
    <property type="component" value="Unassembled WGS sequence"/>
</dbReference>
<comment type="similarity">
    <text evidence="1">Belongs to the MAM33 family.</text>
</comment>
<dbReference type="InterPro" id="IPR003428">
    <property type="entry name" value="MAM33"/>
</dbReference>
<dbReference type="OrthoDB" id="278212at2759"/>
<sequence length="359" mass="40827">MPRFCPLTETRSRKNLMGDDYGNALSDNDLQKFVATKELEIQLASQVHHLTNVCWDKCMDGPSDYISSKQTTCLQNCLAKCTRASTLSTTMNCRHYSIKSNVYSSYNTLFHQRQRSIMKDIVARSSSATAQTHTNAYQDLSSFLNKEIKLEKEAQKHPSEMPNIVGFEVTTDGSEVTLTKTNGDEKITVKFNVTNTVNTENDERSDSHEQEMSGNDTPETAESMSSTQLKSRPEFTVDINRGNQTLSFLCSYLPNEYPDSITNSRNRNPGEGDMNHDLETMAEDFQIDEFTVHDGEWKKTTYSTDCSVIDGELYDKLLNVLEERGIGEQFANQLMDFSTAHEHKQYISLLEKLQQFVEK</sequence>
<reference evidence="4" key="1">
    <citation type="submission" date="2021-02" db="EMBL/GenBank/DDBJ databases">
        <authorList>
            <person name="Nowell W R."/>
        </authorList>
    </citation>
    <scope>NUCLEOTIDE SEQUENCE</scope>
</reference>
<evidence type="ECO:0000313" key="5">
    <source>
        <dbReference type="EMBL" id="CAF3809636.1"/>
    </source>
</evidence>
<dbReference type="Pfam" id="PF02330">
    <property type="entry name" value="MAM33"/>
    <property type="match status" value="1"/>
</dbReference>
<gene>
    <name evidence="4" type="ORF">GPM918_LOCUS15692</name>
    <name evidence="5" type="ORF">SRO942_LOCUS15692</name>
</gene>
<evidence type="ECO:0000313" key="4">
    <source>
        <dbReference type="EMBL" id="CAF1039317.1"/>
    </source>
</evidence>
<dbReference type="GO" id="GO:0042256">
    <property type="term" value="P:cytosolic ribosome assembly"/>
    <property type="evidence" value="ECO:0007669"/>
    <property type="project" value="TreeGrafter"/>
</dbReference>
<dbReference type="Gene3D" id="3.10.280.10">
    <property type="entry name" value="Mitochondrial glycoprotein"/>
    <property type="match status" value="1"/>
</dbReference>
<feature type="compositionally biased region" description="Basic and acidic residues" evidence="2">
    <location>
        <begin position="201"/>
        <end position="211"/>
    </location>
</feature>
<evidence type="ECO:0000313" key="6">
    <source>
        <dbReference type="Proteomes" id="UP000663829"/>
    </source>
</evidence>
<feature type="region of interest" description="Disordered" evidence="2">
    <location>
        <begin position="193"/>
        <end position="234"/>
    </location>
</feature>
<comment type="caution">
    <text evidence="4">The sequence shown here is derived from an EMBL/GenBank/DDBJ whole genome shotgun (WGS) entry which is preliminary data.</text>
</comment>
<dbReference type="SUPFAM" id="SSF144122">
    <property type="entry name" value="Tim10-like"/>
    <property type="match status" value="1"/>
</dbReference>
<dbReference type="Pfam" id="PF02953">
    <property type="entry name" value="zf-Tim10_DDP"/>
    <property type="match status" value="1"/>
</dbReference>
<dbReference type="InterPro" id="IPR004217">
    <property type="entry name" value="Tim10-like"/>
</dbReference>